<reference evidence="1 2" key="1">
    <citation type="journal article" date="2019" name="Nat. Ecol. Evol.">
        <title>Megaphylogeny resolves global patterns of mushroom evolution.</title>
        <authorList>
            <person name="Varga T."/>
            <person name="Krizsan K."/>
            <person name="Foldi C."/>
            <person name="Dima B."/>
            <person name="Sanchez-Garcia M."/>
            <person name="Sanchez-Ramirez S."/>
            <person name="Szollosi G.J."/>
            <person name="Szarkandi J.G."/>
            <person name="Papp V."/>
            <person name="Albert L."/>
            <person name="Andreopoulos W."/>
            <person name="Angelini C."/>
            <person name="Antonin V."/>
            <person name="Barry K.W."/>
            <person name="Bougher N.L."/>
            <person name="Buchanan P."/>
            <person name="Buyck B."/>
            <person name="Bense V."/>
            <person name="Catcheside P."/>
            <person name="Chovatia M."/>
            <person name="Cooper J."/>
            <person name="Damon W."/>
            <person name="Desjardin D."/>
            <person name="Finy P."/>
            <person name="Geml J."/>
            <person name="Haridas S."/>
            <person name="Hughes K."/>
            <person name="Justo A."/>
            <person name="Karasinski D."/>
            <person name="Kautmanova I."/>
            <person name="Kiss B."/>
            <person name="Kocsube S."/>
            <person name="Kotiranta H."/>
            <person name="LaButti K.M."/>
            <person name="Lechner B.E."/>
            <person name="Liimatainen K."/>
            <person name="Lipzen A."/>
            <person name="Lukacs Z."/>
            <person name="Mihaltcheva S."/>
            <person name="Morgado L.N."/>
            <person name="Niskanen T."/>
            <person name="Noordeloos M.E."/>
            <person name="Ohm R.A."/>
            <person name="Ortiz-Santana B."/>
            <person name="Ovrebo C."/>
            <person name="Racz N."/>
            <person name="Riley R."/>
            <person name="Savchenko A."/>
            <person name="Shiryaev A."/>
            <person name="Soop K."/>
            <person name="Spirin V."/>
            <person name="Szebenyi C."/>
            <person name="Tomsovsky M."/>
            <person name="Tulloss R.E."/>
            <person name="Uehling J."/>
            <person name="Grigoriev I.V."/>
            <person name="Vagvolgyi C."/>
            <person name="Papp T."/>
            <person name="Martin F.M."/>
            <person name="Miettinen O."/>
            <person name="Hibbett D.S."/>
            <person name="Nagy L.G."/>
        </authorList>
    </citation>
    <scope>NUCLEOTIDE SEQUENCE [LARGE SCALE GENOMIC DNA]</scope>
    <source>
        <strain evidence="1 2">FP101781</strain>
    </source>
</reference>
<accession>A0A4Y7SUD7</accession>
<comment type="caution">
    <text evidence="1">The sequence shown here is derived from an EMBL/GenBank/DDBJ whole genome shotgun (WGS) entry which is preliminary data.</text>
</comment>
<protein>
    <submittedName>
        <fullName evidence="1">Uncharacterized protein</fullName>
    </submittedName>
</protein>
<dbReference type="EMBL" id="QPFP01000059">
    <property type="protein sequence ID" value="TEB25214.1"/>
    <property type="molecule type" value="Genomic_DNA"/>
</dbReference>
<gene>
    <name evidence="1" type="ORF">FA13DRAFT_1714161</name>
</gene>
<keyword evidence="2" id="KW-1185">Reference proteome</keyword>
<dbReference type="AlphaFoldDB" id="A0A4Y7SUD7"/>
<proteinExistence type="predicted"/>
<dbReference type="Proteomes" id="UP000298030">
    <property type="component" value="Unassembled WGS sequence"/>
</dbReference>
<evidence type="ECO:0000313" key="2">
    <source>
        <dbReference type="Proteomes" id="UP000298030"/>
    </source>
</evidence>
<sequence>MGSRAWVHGVIAFIPEIALIKRPRGQASARGVTTPAFLDPRLLGTSGVVSVLYHLIPRKSEGKHRHRVRRAALSVVFRVCVLGDKWDMAIPTCWIFCFHATLGQLAFRYACARYERNAMDSLEAEVKAIGQFGVLATFWNEKARINRDSLLASIGHPLRNAYQCSSSS</sequence>
<organism evidence="1 2">
    <name type="scientific">Coprinellus micaceus</name>
    <name type="common">Glistening ink-cap mushroom</name>
    <name type="synonym">Coprinus micaceus</name>
    <dbReference type="NCBI Taxonomy" id="71717"/>
    <lineage>
        <taxon>Eukaryota</taxon>
        <taxon>Fungi</taxon>
        <taxon>Dikarya</taxon>
        <taxon>Basidiomycota</taxon>
        <taxon>Agaricomycotina</taxon>
        <taxon>Agaricomycetes</taxon>
        <taxon>Agaricomycetidae</taxon>
        <taxon>Agaricales</taxon>
        <taxon>Agaricineae</taxon>
        <taxon>Psathyrellaceae</taxon>
        <taxon>Coprinellus</taxon>
    </lineage>
</organism>
<name>A0A4Y7SUD7_COPMI</name>
<evidence type="ECO:0000313" key="1">
    <source>
        <dbReference type="EMBL" id="TEB25214.1"/>
    </source>
</evidence>